<proteinExistence type="predicted"/>
<evidence type="ECO:0000313" key="2">
    <source>
        <dbReference type="EMBL" id="PQJ63447.1"/>
    </source>
</evidence>
<evidence type="ECO:0000256" key="1">
    <source>
        <dbReference type="SAM" id="Phobius"/>
    </source>
</evidence>
<keyword evidence="1" id="KW-0472">Membrane</keyword>
<name>A0A2S7VMR9_9VIBR</name>
<sequence length="81" mass="9184">MVRVDVRKLSNTLISAGVPEKRAVLLAKAFKDSINEIDPVSQSYVNKKIEKSKNETLQYLLAFLGLQMILIPCFHYIMTSL</sequence>
<accession>A0A2S7VMR9</accession>
<keyword evidence="1" id="KW-1133">Transmembrane helix</keyword>
<comment type="caution">
    <text evidence="2">The sequence shown here is derived from an EMBL/GenBank/DDBJ whole genome shotgun (WGS) entry which is preliminary data.</text>
</comment>
<keyword evidence="3" id="KW-1185">Reference proteome</keyword>
<dbReference type="AlphaFoldDB" id="A0A2S7VMR9"/>
<feature type="transmembrane region" description="Helical" evidence="1">
    <location>
        <begin position="57"/>
        <end position="78"/>
    </location>
</feature>
<dbReference type="EMBL" id="MSCI01000001">
    <property type="protein sequence ID" value="PQJ63447.1"/>
    <property type="molecule type" value="Genomic_DNA"/>
</dbReference>
<protein>
    <submittedName>
        <fullName evidence="2">Uncharacterized protein</fullName>
    </submittedName>
</protein>
<dbReference type="Proteomes" id="UP000238707">
    <property type="component" value="Unassembled WGS sequence"/>
</dbReference>
<reference evidence="2 3" key="1">
    <citation type="submission" date="2016-12" db="EMBL/GenBank/DDBJ databases">
        <title>Diversity of luminous bacteria.</title>
        <authorList>
            <person name="Yoshizawa S."/>
            <person name="Kogure K."/>
        </authorList>
    </citation>
    <scope>NUCLEOTIDE SEQUENCE [LARGE SCALE GENOMIC DNA]</scope>
    <source>
        <strain evidence="2 3">LC2-408</strain>
    </source>
</reference>
<evidence type="ECO:0000313" key="3">
    <source>
        <dbReference type="Proteomes" id="UP000238707"/>
    </source>
</evidence>
<keyword evidence="1" id="KW-0812">Transmembrane</keyword>
<organism evidence="2 3">
    <name type="scientific">Vibrio chagasii</name>
    <dbReference type="NCBI Taxonomy" id="170679"/>
    <lineage>
        <taxon>Bacteria</taxon>
        <taxon>Pseudomonadati</taxon>
        <taxon>Pseudomonadota</taxon>
        <taxon>Gammaproteobacteria</taxon>
        <taxon>Vibrionales</taxon>
        <taxon>Vibrionaceae</taxon>
        <taxon>Vibrio</taxon>
    </lineage>
</organism>
<dbReference type="RefSeq" id="WP_105023257.1">
    <property type="nucleotide sequence ID" value="NZ_MSCI01000001.1"/>
</dbReference>
<gene>
    <name evidence="2" type="ORF">BTO10_01100</name>
</gene>